<dbReference type="EMBL" id="GISG01247447">
    <property type="protein sequence ID" value="MBA4670402.1"/>
    <property type="molecule type" value="Transcribed_RNA"/>
</dbReference>
<name>A0A7C9EJY7_OPUST</name>
<reference evidence="1" key="2">
    <citation type="submission" date="2020-07" db="EMBL/GenBank/DDBJ databases">
        <authorList>
            <person name="Vera ALvarez R."/>
            <person name="Arias-Moreno D.M."/>
            <person name="Jimenez-Jacinto V."/>
            <person name="Jimenez-Bremont J.F."/>
            <person name="Swaminathan K."/>
            <person name="Moose S.P."/>
            <person name="Guerrero-Gonzalez M.L."/>
            <person name="Marino-Ramirez L."/>
            <person name="Landsman D."/>
            <person name="Rodriguez-Kessler M."/>
            <person name="Delgado-Sanchez P."/>
        </authorList>
    </citation>
    <scope>NUCLEOTIDE SEQUENCE</scope>
    <source>
        <tissue evidence="1">Cladode</tissue>
    </source>
</reference>
<sequence length="137" mass="15352">MQDNAGTYLGSPMDMLGSISIRVSRFPITDLYVSLESFGISTFPVIKLIKSLRGPPLMETRFTQNSNTNPTIARGVRIRLSNFCIKMEIKRIHLYLKILNSCSNSSGLSIKPCFCSSGDHKRRTRSNKLAFSGFKAR</sequence>
<reference evidence="1" key="1">
    <citation type="journal article" date="2013" name="J. Plant Res.">
        <title>Effect of fungi and light on seed germination of three Opuntia species from semiarid lands of central Mexico.</title>
        <authorList>
            <person name="Delgado-Sanchez P."/>
            <person name="Jimenez-Bremont J.F."/>
            <person name="Guerrero-Gonzalez Mde L."/>
            <person name="Flores J."/>
        </authorList>
    </citation>
    <scope>NUCLEOTIDE SEQUENCE</scope>
    <source>
        <tissue evidence="1">Cladode</tissue>
    </source>
</reference>
<evidence type="ECO:0000313" key="1">
    <source>
        <dbReference type="EMBL" id="MBA4670402.1"/>
    </source>
</evidence>
<protein>
    <submittedName>
        <fullName evidence="1">Uncharacterized protein</fullName>
    </submittedName>
</protein>
<dbReference type="AlphaFoldDB" id="A0A7C9EJY7"/>
<proteinExistence type="predicted"/>
<accession>A0A7C9EJY7</accession>
<organism evidence="1">
    <name type="scientific">Opuntia streptacantha</name>
    <name type="common">Prickly pear cactus</name>
    <name type="synonym">Opuntia cardona</name>
    <dbReference type="NCBI Taxonomy" id="393608"/>
    <lineage>
        <taxon>Eukaryota</taxon>
        <taxon>Viridiplantae</taxon>
        <taxon>Streptophyta</taxon>
        <taxon>Embryophyta</taxon>
        <taxon>Tracheophyta</taxon>
        <taxon>Spermatophyta</taxon>
        <taxon>Magnoliopsida</taxon>
        <taxon>eudicotyledons</taxon>
        <taxon>Gunneridae</taxon>
        <taxon>Pentapetalae</taxon>
        <taxon>Caryophyllales</taxon>
        <taxon>Cactineae</taxon>
        <taxon>Cactaceae</taxon>
        <taxon>Opuntioideae</taxon>
        <taxon>Opuntia</taxon>
    </lineage>
</organism>